<dbReference type="InterPro" id="IPR023606">
    <property type="entry name" value="CoA-Trfase_III_dom_1_sf"/>
</dbReference>
<dbReference type="EMBL" id="DXGD01000077">
    <property type="protein sequence ID" value="HIW98905.1"/>
    <property type="molecule type" value="Genomic_DNA"/>
</dbReference>
<comment type="caution">
    <text evidence="2">The sequence shown here is derived from an EMBL/GenBank/DDBJ whole genome shotgun (WGS) entry which is preliminary data.</text>
</comment>
<sequence length="400" mass="43079">MTSPQAPLAGLKVVEMGQLIAGPFCGQLLGDAGADIVKIEEPRAGDPLRQWGQAHPQGHSLWWAVLGRNKRSVAVDLRTSKGQQIAKDLIQDADILIENFRPGAMERWGMDYATLSATNPGLIMVRVSGFGQTGPYAQRAGYGSIGEAMGGMRYVVGDPDSPPSRVGISIGDTLAATFAALGALTALHERHRSGRGQVVDASIYESVLGVMESLVPDWAVGGVQRERSGSVLPKIAPSNVYPAGDGTWLIIAANQDTVFRRLCTAIDRPELAADSRFLGHHERGAHQAELDDIIAGYTVRFDAEDLEARLTEHGVPVGRIFRPQDMLGDPQFQARESIVSVPHPTLGEVPMQNTFPRFSRTDGEIRWPGPALGEHTAEVLSEHGYSAAEISALEAEEVVR</sequence>
<reference evidence="2" key="1">
    <citation type="journal article" date="2021" name="PeerJ">
        <title>Extensive microbial diversity within the chicken gut microbiome revealed by metagenomics and culture.</title>
        <authorList>
            <person name="Gilroy R."/>
            <person name="Ravi A."/>
            <person name="Getino M."/>
            <person name="Pursley I."/>
            <person name="Horton D.L."/>
            <person name="Alikhan N.F."/>
            <person name="Baker D."/>
            <person name="Gharbi K."/>
            <person name="Hall N."/>
            <person name="Watson M."/>
            <person name="Adriaenssens E.M."/>
            <person name="Foster-Nyarko E."/>
            <person name="Jarju S."/>
            <person name="Secka A."/>
            <person name="Antonio M."/>
            <person name="Oren A."/>
            <person name="Chaudhuri R.R."/>
            <person name="La Ragione R."/>
            <person name="Hildebrand F."/>
            <person name="Pallen M.J."/>
        </authorList>
    </citation>
    <scope>NUCLEOTIDE SEQUENCE</scope>
    <source>
        <strain evidence="2">ChiHejej3B27-3195</strain>
    </source>
</reference>
<keyword evidence="1 2" id="KW-0808">Transferase</keyword>
<dbReference type="SUPFAM" id="SSF89796">
    <property type="entry name" value="CoA-transferase family III (CaiB/BaiF)"/>
    <property type="match status" value="1"/>
</dbReference>
<proteinExistence type="predicted"/>
<evidence type="ECO:0000256" key="1">
    <source>
        <dbReference type="ARBA" id="ARBA00022679"/>
    </source>
</evidence>
<evidence type="ECO:0000313" key="2">
    <source>
        <dbReference type="EMBL" id="HIW98905.1"/>
    </source>
</evidence>
<organism evidence="2 3">
    <name type="scientific">Candidatus Nesterenkonia stercoripullorum</name>
    <dbReference type="NCBI Taxonomy" id="2838701"/>
    <lineage>
        <taxon>Bacteria</taxon>
        <taxon>Bacillati</taxon>
        <taxon>Actinomycetota</taxon>
        <taxon>Actinomycetes</taxon>
        <taxon>Micrococcales</taxon>
        <taxon>Micrococcaceae</taxon>
        <taxon>Nesterenkonia</taxon>
    </lineage>
</organism>
<dbReference type="InterPro" id="IPR050483">
    <property type="entry name" value="CoA-transferase_III_domain"/>
</dbReference>
<dbReference type="PANTHER" id="PTHR48207">
    <property type="entry name" value="SUCCINATE--HYDROXYMETHYLGLUTARATE COA-TRANSFERASE"/>
    <property type="match status" value="1"/>
</dbReference>
<dbReference type="InterPro" id="IPR044855">
    <property type="entry name" value="CoA-Trfase_III_dom3_sf"/>
</dbReference>
<evidence type="ECO:0000313" key="3">
    <source>
        <dbReference type="Proteomes" id="UP000824151"/>
    </source>
</evidence>
<dbReference type="PANTHER" id="PTHR48207:SF3">
    <property type="entry name" value="SUCCINATE--HYDROXYMETHYLGLUTARATE COA-TRANSFERASE"/>
    <property type="match status" value="1"/>
</dbReference>
<reference evidence="2" key="2">
    <citation type="submission" date="2021-04" db="EMBL/GenBank/DDBJ databases">
        <authorList>
            <person name="Gilroy R."/>
        </authorList>
    </citation>
    <scope>NUCLEOTIDE SEQUENCE</scope>
    <source>
        <strain evidence="2">ChiHejej3B27-3195</strain>
    </source>
</reference>
<accession>A0A9D1USC7</accession>
<dbReference type="Gene3D" id="3.40.50.10540">
    <property type="entry name" value="Crotonobetainyl-coa:carnitine coa-transferase, domain 1"/>
    <property type="match status" value="1"/>
</dbReference>
<dbReference type="InterPro" id="IPR003673">
    <property type="entry name" value="CoA-Trfase_fam_III"/>
</dbReference>
<dbReference type="GO" id="GO:0008410">
    <property type="term" value="F:CoA-transferase activity"/>
    <property type="evidence" value="ECO:0007669"/>
    <property type="project" value="TreeGrafter"/>
</dbReference>
<dbReference type="Proteomes" id="UP000824151">
    <property type="component" value="Unassembled WGS sequence"/>
</dbReference>
<dbReference type="Pfam" id="PF02515">
    <property type="entry name" value="CoA_transf_3"/>
    <property type="match status" value="1"/>
</dbReference>
<gene>
    <name evidence="2" type="ORF">H9871_02050</name>
</gene>
<name>A0A9D1USC7_9MICC</name>
<protein>
    <submittedName>
        <fullName evidence="2">CoA transferase</fullName>
    </submittedName>
</protein>
<dbReference type="AlphaFoldDB" id="A0A9D1USC7"/>
<dbReference type="Gene3D" id="3.30.1540.10">
    <property type="entry name" value="formyl-coa transferase, domain 3"/>
    <property type="match status" value="1"/>
</dbReference>